<reference evidence="1" key="2">
    <citation type="submission" date="2021-04" db="EMBL/GenBank/DDBJ databases">
        <authorList>
            <person name="Gilroy R."/>
        </authorList>
    </citation>
    <scope>NUCLEOTIDE SEQUENCE</scope>
    <source>
        <strain evidence="1">CHK193-4272</strain>
    </source>
</reference>
<reference evidence="1" key="1">
    <citation type="journal article" date="2021" name="PeerJ">
        <title>Extensive microbial diversity within the chicken gut microbiome revealed by metagenomics and culture.</title>
        <authorList>
            <person name="Gilroy R."/>
            <person name="Ravi A."/>
            <person name="Getino M."/>
            <person name="Pursley I."/>
            <person name="Horton D.L."/>
            <person name="Alikhan N.F."/>
            <person name="Baker D."/>
            <person name="Gharbi K."/>
            <person name="Hall N."/>
            <person name="Watson M."/>
            <person name="Adriaenssens E.M."/>
            <person name="Foster-Nyarko E."/>
            <person name="Jarju S."/>
            <person name="Secka A."/>
            <person name="Antonio M."/>
            <person name="Oren A."/>
            <person name="Chaudhuri R.R."/>
            <person name="La Ragione R."/>
            <person name="Hildebrand F."/>
            <person name="Pallen M.J."/>
        </authorList>
    </citation>
    <scope>NUCLEOTIDE SEQUENCE</scope>
    <source>
        <strain evidence="1">CHK193-4272</strain>
    </source>
</reference>
<evidence type="ECO:0000313" key="1">
    <source>
        <dbReference type="EMBL" id="HIV61310.1"/>
    </source>
</evidence>
<dbReference type="AlphaFoldDB" id="A0A9D1PGM6"/>
<evidence type="ECO:0000313" key="2">
    <source>
        <dbReference type="Proteomes" id="UP000886808"/>
    </source>
</evidence>
<sequence length="425" mass="47690">MQKRNRLKNLILLLLFIAMIPLTALAWLSYLDTSSVPEDSIFASLYQRVTYGVNGFEIKTGNNPAAMPTRIAIKDEGKTNGAQYHEASVSVLYDAMYEVIGKALAAQGEFQSADLSELKQSLKSDGIYFGYEGSLPISLLANWMGQTSKEQTATDIIWLDETGTLYIHTMNGFKKKSTNINKWNVDVIKLPTNKCIFAADDDMFQKIRPDTLIFENDIVHAEKYSVSIPDFLDAQNGTSLTNLLSAFSYDLYVNRYEENQGQTMVFVEDYSTLHVSKDGTVIFNASANEGGINVSNDPEYANELNVQMDLAVTLVREVQNSMGDTSQAMLYAITQNDDEKVFTFIQCIGGIPVKTEKPFAQLVIQNNKLMEARFELKNFNQTGVQTAVIPTRQAAVASNNELFRLMLVYTQDEQMNFTAQCVYRF</sequence>
<protein>
    <submittedName>
        <fullName evidence="1">Uncharacterized protein</fullName>
    </submittedName>
</protein>
<accession>A0A9D1PGM6</accession>
<organism evidence="1 2">
    <name type="scientific">Candidatus Butyricicoccus avistercoris</name>
    <dbReference type="NCBI Taxonomy" id="2838518"/>
    <lineage>
        <taxon>Bacteria</taxon>
        <taxon>Bacillati</taxon>
        <taxon>Bacillota</taxon>
        <taxon>Clostridia</taxon>
        <taxon>Eubacteriales</taxon>
        <taxon>Butyricicoccaceae</taxon>
        <taxon>Butyricicoccus</taxon>
    </lineage>
</organism>
<dbReference type="EMBL" id="DXIE01000003">
    <property type="protein sequence ID" value="HIV61310.1"/>
    <property type="molecule type" value="Genomic_DNA"/>
</dbReference>
<gene>
    <name evidence="1" type="ORF">H9746_00420</name>
</gene>
<name>A0A9D1PGM6_9FIRM</name>
<dbReference type="Proteomes" id="UP000886808">
    <property type="component" value="Unassembled WGS sequence"/>
</dbReference>
<proteinExistence type="predicted"/>
<comment type="caution">
    <text evidence="1">The sequence shown here is derived from an EMBL/GenBank/DDBJ whole genome shotgun (WGS) entry which is preliminary data.</text>
</comment>